<evidence type="ECO:0000313" key="1">
    <source>
        <dbReference type="EMBL" id="KJR83622.1"/>
    </source>
</evidence>
<comment type="caution">
    <text evidence="1">The sequence shown here is derived from an EMBL/GenBank/DDBJ whole genome shotgun (WGS) entry which is preliminary data.</text>
</comment>
<name>A0A0F2M1N7_SPOSC</name>
<sequence length="246" mass="26751">MSLQVSFLELILGQMTLPGFPFGNKKMGNAIIYDARLVESLTSVVSASRSLVGFLLGMTPGEEFVITNMAWVILSCGLSLAVRLDVLVKDPRISPLTHQLVHFLDIRHSLRQILLRLESAASANSTAETKDQSTFHQFLKRARAIETWHKQHLQMISPSGTTVSNQTPGAASEGSSLTTIGVSNPSSFVQPMDSASVIAADTSLLQESGFHIPIESQGALQTLDYSVLDILFDGQFPPFDGYIRGM</sequence>
<dbReference type="Proteomes" id="UP000033710">
    <property type="component" value="Unassembled WGS sequence"/>
</dbReference>
<dbReference type="VEuPathDB" id="FungiDB:SPSK_04532"/>
<dbReference type="KEGG" id="ssck:SPSK_04532"/>
<dbReference type="OrthoDB" id="5217604at2759"/>
<gene>
    <name evidence="1" type="ORF">SPSK_04532</name>
</gene>
<dbReference type="GeneID" id="27666613"/>
<accession>A0A0F2M1N7</accession>
<organism evidence="1 2">
    <name type="scientific">Sporothrix schenckii 1099-18</name>
    <dbReference type="NCBI Taxonomy" id="1397361"/>
    <lineage>
        <taxon>Eukaryota</taxon>
        <taxon>Fungi</taxon>
        <taxon>Dikarya</taxon>
        <taxon>Ascomycota</taxon>
        <taxon>Pezizomycotina</taxon>
        <taxon>Sordariomycetes</taxon>
        <taxon>Sordariomycetidae</taxon>
        <taxon>Ophiostomatales</taxon>
        <taxon>Ophiostomataceae</taxon>
        <taxon>Sporothrix</taxon>
    </lineage>
</organism>
<protein>
    <submittedName>
        <fullName evidence="1">Uncharacterized protein</fullName>
    </submittedName>
</protein>
<dbReference type="AlphaFoldDB" id="A0A0F2M1N7"/>
<proteinExistence type="predicted"/>
<dbReference type="RefSeq" id="XP_016586298.1">
    <property type="nucleotide sequence ID" value="XM_016731336.1"/>
</dbReference>
<evidence type="ECO:0000313" key="2">
    <source>
        <dbReference type="Proteomes" id="UP000033710"/>
    </source>
</evidence>
<reference evidence="1 2" key="1">
    <citation type="journal article" date="2014" name="BMC Genomics">
        <title>Comparative genomics of the major fungal agents of human and animal Sporotrichosis: Sporothrix schenckii and Sporothrix brasiliensis.</title>
        <authorList>
            <person name="Teixeira M.M."/>
            <person name="de Almeida L.G."/>
            <person name="Kubitschek-Barreira P."/>
            <person name="Alves F.L."/>
            <person name="Kioshima E.S."/>
            <person name="Abadio A.K."/>
            <person name="Fernandes L."/>
            <person name="Derengowski L.S."/>
            <person name="Ferreira K.S."/>
            <person name="Souza R.C."/>
            <person name="Ruiz J.C."/>
            <person name="de Andrade N.C."/>
            <person name="Paes H.C."/>
            <person name="Nicola A.M."/>
            <person name="Albuquerque P."/>
            <person name="Gerber A.L."/>
            <person name="Martins V.P."/>
            <person name="Peconick L.D."/>
            <person name="Neto A.V."/>
            <person name="Chaucanez C.B."/>
            <person name="Silva P.A."/>
            <person name="Cunha O.L."/>
            <person name="de Oliveira F.F."/>
            <person name="dos Santos T.C."/>
            <person name="Barros A.L."/>
            <person name="Soares M.A."/>
            <person name="de Oliveira L.M."/>
            <person name="Marini M.M."/>
            <person name="Villalobos-Duno H."/>
            <person name="Cunha M.M."/>
            <person name="de Hoog S."/>
            <person name="da Silveira J.F."/>
            <person name="Henrissat B."/>
            <person name="Nino-Vega G.A."/>
            <person name="Cisalpino P.S."/>
            <person name="Mora-Montes H.M."/>
            <person name="Almeida S.R."/>
            <person name="Stajich J.E."/>
            <person name="Lopes-Bezerra L.M."/>
            <person name="Vasconcelos A.T."/>
            <person name="Felipe M.S."/>
        </authorList>
    </citation>
    <scope>NUCLEOTIDE SEQUENCE [LARGE SCALE GENOMIC DNA]</scope>
    <source>
        <strain evidence="1 2">1099-18</strain>
    </source>
</reference>
<reference evidence="1 2" key="2">
    <citation type="journal article" date="2015" name="Eukaryot. Cell">
        <title>Asexual propagation of a virulent clone complex in a human and feline outbreak of sporotrichosis.</title>
        <authorList>
            <person name="Teixeira Mde M."/>
            <person name="Rodrigues A.M."/>
            <person name="Tsui C.K."/>
            <person name="de Almeida L.G."/>
            <person name="Van Diepeningen A.D."/>
            <person name="van den Ende B.G."/>
            <person name="Fernandes G.F."/>
            <person name="Kano R."/>
            <person name="Hamelin R.C."/>
            <person name="Lopes-Bezerra L.M."/>
            <person name="Vasconcelos A.T."/>
            <person name="de Hoog S."/>
            <person name="de Camargo Z.P."/>
            <person name="Felipe M.S."/>
        </authorList>
    </citation>
    <scope>NUCLEOTIDE SEQUENCE [LARGE SCALE GENOMIC DNA]</scope>
    <source>
        <strain evidence="1 2">1099-18</strain>
    </source>
</reference>
<dbReference type="EMBL" id="AXCR01000010">
    <property type="protein sequence ID" value="KJR83622.1"/>
    <property type="molecule type" value="Genomic_DNA"/>
</dbReference>